<name>A0AA86VC77_9FABA</name>
<dbReference type="Gramene" id="rna-AYBTSS11_LOCUS8756">
    <property type="protein sequence ID" value="CAJ1938750.1"/>
    <property type="gene ID" value="gene-AYBTSS11_LOCUS8756"/>
</dbReference>
<sequence length="964" mass="107789">MDFVPSSRKRNRTTATLTRSRLHLLLHRIRSGQLQFDPIQTHDEPYPLDLHFHQINCKRPKRDHNQPPRLLTKDLRAKRVYSPPLSTNSVLIRGTYSKEIIDDSNCTDGNVGEDLDLRLSGKARTSYLKKVESLEESIKLQDCRRKNDGYCLEKIDGLDVSLVPTTLPDAEVCVGSTFKYTPSSGKDKSKNGSSLMNKIVLRPRVQGKLFKAPEIKCLSESKVDATADYGVNAVGSDFPNDGSNQLSNHRNNIDCAVPSYRACTSSEFGVFSEECILTTAPDADFYDNSEVNVKPMDLTRSTEVNAGERFCLKADLGKDSLEGKCVPRQRLHSKLFKTLGSVSYKRLLPFLMDLTKDYSGTSKFDNETRHQEEKEHMHPKSFQRPLSSQSEEASLKGHKTDGSPMHATVESHGVENYVLVYPSKELSHDNQPNLTPSQVLPELPTHLDSKEVVGEGLSAPSVNEHTEKMVNGECLSASELNPCSVMEDDFHSAKEVANVALAHNENLQEVQNKISKRHDCESPPKDHNRLYVKGDISEFTFVHHSNIEKGLTIDCDENKQFVNLEERESVNIFPQEGQSLCHLDPNVLDVDENVTSLNHALASNDILRSPEKIMSRKSDMTGHCGDKEGSGQNVIVLYSRMPSEGSDNNKTSEIVNDSESKNTPKQVLERCLQFKLLKQAGSLNCKRLLPFLLNTMKDNSCHSGTQHQIGLNNYSSSRKFQIPVFQSSHDSCEVIQLQDKQVVLNGFCKPESSTDPSISSQERELPIIGTMIKEVITKKEKATPPLSKSSVFSEVKGNGSLMMSSSEKPPETHKCCESLSELKVVGGPAVGLRKGILKRNPRGCRGLCACLNCVSFRLHAERAFEFSKSQLLDAKEVAHDLMKELSHLRNMLERYADNVNINQVFDASQVKEACRKAYAVEELAKDRLNQMHDDLNIRSRITRLQAPRVTFAVHVEENTTQPGG</sequence>
<feature type="region of interest" description="Disordered" evidence="1">
    <location>
        <begin position="362"/>
        <end position="407"/>
    </location>
</feature>
<protein>
    <submittedName>
        <fullName evidence="2">Uncharacterized protein</fullName>
    </submittedName>
</protein>
<gene>
    <name evidence="2" type="ORF">AYBTSS11_LOCUS8756</name>
</gene>
<reference evidence="2" key="1">
    <citation type="submission" date="2023-10" db="EMBL/GenBank/DDBJ databases">
        <authorList>
            <person name="Domelevo Entfellner J.-B."/>
        </authorList>
    </citation>
    <scope>NUCLEOTIDE SEQUENCE</scope>
</reference>
<feature type="compositionally biased region" description="Basic and acidic residues" evidence="1">
    <location>
        <begin position="364"/>
        <end position="378"/>
    </location>
</feature>
<organism evidence="2 3">
    <name type="scientific">Sphenostylis stenocarpa</name>
    <dbReference type="NCBI Taxonomy" id="92480"/>
    <lineage>
        <taxon>Eukaryota</taxon>
        <taxon>Viridiplantae</taxon>
        <taxon>Streptophyta</taxon>
        <taxon>Embryophyta</taxon>
        <taxon>Tracheophyta</taxon>
        <taxon>Spermatophyta</taxon>
        <taxon>Magnoliopsida</taxon>
        <taxon>eudicotyledons</taxon>
        <taxon>Gunneridae</taxon>
        <taxon>Pentapetalae</taxon>
        <taxon>rosids</taxon>
        <taxon>fabids</taxon>
        <taxon>Fabales</taxon>
        <taxon>Fabaceae</taxon>
        <taxon>Papilionoideae</taxon>
        <taxon>50 kb inversion clade</taxon>
        <taxon>NPAAA clade</taxon>
        <taxon>indigoferoid/millettioid clade</taxon>
        <taxon>Phaseoleae</taxon>
        <taxon>Sphenostylis</taxon>
    </lineage>
</organism>
<dbReference type="Proteomes" id="UP001189624">
    <property type="component" value="Chromosome 3"/>
</dbReference>
<keyword evidence="3" id="KW-1185">Reference proteome</keyword>
<accession>A0AA86VC77</accession>
<evidence type="ECO:0000313" key="3">
    <source>
        <dbReference type="Proteomes" id="UP001189624"/>
    </source>
</evidence>
<dbReference type="EMBL" id="OY731400">
    <property type="protein sequence ID" value="CAJ1938750.1"/>
    <property type="molecule type" value="Genomic_DNA"/>
</dbReference>
<dbReference type="AlphaFoldDB" id="A0AA86VC77"/>
<evidence type="ECO:0000313" key="2">
    <source>
        <dbReference type="EMBL" id="CAJ1938750.1"/>
    </source>
</evidence>
<dbReference type="PANTHER" id="PTHR34461">
    <property type="entry name" value="EXPRESSED PROTEIN"/>
    <property type="match status" value="1"/>
</dbReference>
<evidence type="ECO:0000256" key="1">
    <source>
        <dbReference type="SAM" id="MobiDB-lite"/>
    </source>
</evidence>
<proteinExistence type="predicted"/>
<dbReference type="PANTHER" id="PTHR34461:SF4">
    <property type="entry name" value="OS01G0101800 PROTEIN"/>
    <property type="match status" value="1"/>
</dbReference>